<organism evidence="1 2">
    <name type="scientific">Allacma fusca</name>
    <dbReference type="NCBI Taxonomy" id="39272"/>
    <lineage>
        <taxon>Eukaryota</taxon>
        <taxon>Metazoa</taxon>
        <taxon>Ecdysozoa</taxon>
        <taxon>Arthropoda</taxon>
        <taxon>Hexapoda</taxon>
        <taxon>Collembola</taxon>
        <taxon>Symphypleona</taxon>
        <taxon>Sminthuridae</taxon>
        <taxon>Allacma</taxon>
    </lineage>
</organism>
<evidence type="ECO:0000313" key="2">
    <source>
        <dbReference type="Proteomes" id="UP000708208"/>
    </source>
</evidence>
<gene>
    <name evidence="1" type="ORF">AFUS01_LOCUS45728</name>
</gene>
<comment type="caution">
    <text evidence="1">The sequence shown here is derived from an EMBL/GenBank/DDBJ whole genome shotgun (WGS) entry which is preliminary data.</text>
</comment>
<accession>A0A8J2PX08</accession>
<sequence>LYSFCHLFVDVPRGGGVNHTSCKGLGVRAVSLFPSLSYNGWRPGTIIKIPYKIPPFIIKRTSRGVSSSAETFHFETICELTVRHSR</sequence>
<keyword evidence="2" id="KW-1185">Reference proteome</keyword>
<dbReference type="EMBL" id="CAJVCH010571053">
    <property type="protein sequence ID" value="CAG7836489.1"/>
    <property type="molecule type" value="Genomic_DNA"/>
</dbReference>
<protein>
    <submittedName>
        <fullName evidence="1">Uncharacterized protein</fullName>
    </submittedName>
</protein>
<proteinExistence type="predicted"/>
<dbReference type="Proteomes" id="UP000708208">
    <property type="component" value="Unassembled WGS sequence"/>
</dbReference>
<reference evidence="1" key="1">
    <citation type="submission" date="2021-06" db="EMBL/GenBank/DDBJ databases">
        <authorList>
            <person name="Hodson N. C."/>
            <person name="Mongue J. A."/>
            <person name="Jaron S. K."/>
        </authorList>
    </citation>
    <scope>NUCLEOTIDE SEQUENCE</scope>
</reference>
<evidence type="ECO:0000313" key="1">
    <source>
        <dbReference type="EMBL" id="CAG7836489.1"/>
    </source>
</evidence>
<dbReference type="AlphaFoldDB" id="A0A8J2PX08"/>
<name>A0A8J2PX08_9HEXA</name>
<feature type="non-terminal residue" evidence="1">
    <location>
        <position position="1"/>
    </location>
</feature>